<dbReference type="Proteomes" id="UP000035681">
    <property type="component" value="Unplaced"/>
</dbReference>
<comment type="caution">
    <text evidence="1">Lacks conserved residue(s) required for the propagation of feature annotation.</text>
</comment>
<dbReference type="WBParaSite" id="TCONS_00003262.p1">
    <property type="protein sequence ID" value="TCONS_00003262.p1"/>
    <property type="gene ID" value="XLOC_003005"/>
</dbReference>
<dbReference type="AlphaFoldDB" id="A0A0K0E003"/>
<name>A0A0K0E003_STRER</name>
<keyword evidence="3" id="KW-0732">Signal</keyword>
<dbReference type="PROSITE" id="PS51670">
    <property type="entry name" value="SHKT"/>
    <property type="match status" value="1"/>
</dbReference>
<dbReference type="SMART" id="SM00254">
    <property type="entry name" value="ShKT"/>
    <property type="match status" value="2"/>
</dbReference>
<keyword evidence="5" id="KW-1185">Reference proteome</keyword>
<evidence type="ECO:0000256" key="2">
    <source>
        <dbReference type="SAM" id="MobiDB-lite"/>
    </source>
</evidence>
<keyword evidence="1" id="KW-1015">Disulfide bond</keyword>
<feature type="region of interest" description="Disordered" evidence="2">
    <location>
        <begin position="113"/>
        <end position="152"/>
    </location>
</feature>
<dbReference type="Pfam" id="PF01549">
    <property type="entry name" value="ShK"/>
    <property type="match status" value="2"/>
</dbReference>
<feature type="domain" description="ShKT" evidence="4">
    <location>
        <begin position="25"/>
        <end position="59"/>
    </location>
</feature>
<dbReference type="WBParaSite" id="SSTP_0000282000.1">
    <property type="protein sequence ID" value="SSTP_0000282000.1"/>
    <property type="gene ID" value="SSTP_0000282000"/>
</dbReference>
<feature type="chain" id="PRO_5005327452" evidence="3">
    <location>
        <begin position="20"/>
        <end position="152"/>
    </location>
</feature>
<proteinExistence type="predicted"/>
<evidence type="ECO:0000313" key="5">
    <source>
        <dbReference type="Proteomes" id="UP000035681"/>
    </source>
</evidence>
<dbReference type="Gene3D" id="1.10.10.1940">
    <property type="match status" value="1"/>
</dbReference>
<accession>A0A0K0E003</accession>
<evidence type="ECO:0000313" key="7">
    <source>
        <dbReference type="WBParaSite" id="TCONS_00003262.p1"/>
    </source>
</evidence>
<evidence type="ECO:0000256" key="3">
    <source>
        <dbReference type="SAM" id="SignalP"/>
    </source>
</evidence>
<dbReference type="InterPro" id="IPR003582">
    <property type="entry name" value="ShKT_dom"/>
</dbReference>
<reference evidence="6" key="1">
    <citation type="submission" date="2015-08" db="UniProtKB">
        <authorList>
            <consortium name="WormBaseParasite"/>
        </authorList>
    </citation>
    <scope>IDENTIFICATION</scope>
</reference>
<evidence type="ECO:0000313" key="6">
    <source>
        <dbReference type="WBParaSite" id="SSTP_0000282000.1"/>
    </source>
</evidence>
<feature type="signal peptide" evidence="3">
    <location>
        <begin position="1"/>
        <end position="19"/>
    </location>
</feature>
<evidence type="ECO:0000259" key="4">
    <source>
        <dbReference type="PROSITE" id="PS51670"/>
    </source>
</evidence>
<evidence type="ECO:0000256" key="1">
    <source>
        <dbReference type="PROSITE-ProRule" id="PRU01005"/>
    </source>
</evidence>
<organism evidence="6">
    <name type="scientific">Strongyloides stercoralis</name>
    <name type="common">Threadworm</name>
    <dbReference type="NCBI Taxonomy" id="6248"/>
    <lineage>
        <taxon>Eukaryota</taxon>
        <taxon>Metazoa</taxon>
        <taxon>Ecdysozoa</taxon>
        <taxon>Nematoda</taxon>
        <taxon>Chromadorea</taxon>
        <taxon>Rhabditida</taxon>
        <taxon>Tylenchina</taxon>
        <taxon>Panagrolaimomorpha</taxon>
        <taxon>Strongyloidoidea</taxon>
        <taxon>Strongyloididae</taxon>
        <taxon>Strongyloides</taxon>
    </lineage>
</organism>
<feature type="disulfide bond" evidence="1">
    <location>
        <begin position="25"/>
        <end position="59"/>
    </location>
</feature>
<sequence>MNYIIYITYIGFLFSAIQGLISKDCKDNSPLCSRILKHCKTPIYLRLMQKHCALSCKFCSLPPNPTRPPLVRDRIHNCHTMIDQCNSEEFKAYMERNCKRTCSTLTTKSTTTTTISPDTTGVENIESSGIIDGDDENLTTTTIEPEPEPVNE</sequence>
<protein>
    <submittedName>
        <fullName evidence="6 7">ShKT domain-containing protein</fullName>
    </submittedName>
</protein>